<evidence type="ECO:0000313" key="3">
    <source>
        <dbReference type="EMBL" id="MBB3208105.1"/>
    </source>
</evidence>
<keyword evidence="2" id="KW-0732">Signal</keyword>
<feature type="chain" id="PRO_5030792248" evidence="2">
    <location>
        <begin position="18"/>
        <end position="288"/>
    </location>
</feature>
<keyword evidence="4" id="KW-1185">Reference proteome</keyword>
<feature type="signal peptide" evidence="2">
    <location>
        <begin position="1"/>
        <end position="17"/>
    </location>
</feature>
<gene>
    <name evidence="3" type="ORF">FHS27_003932</name>
</gene>
<accession>A0A7W5H7J7</accession>
<dbReference type="PROSITE" id="PS51257">
    <property type="entry name" value="PROKAR_LIPOPROTEIN"/>
    <property type="match status" value="1"/>
</dbReference>
<evidence type="ECO:0000256" key="1">
    <source>
        <dbReference type="SAM" id="MobiDB-lite"/>
    </source>
</evidence>
<name>A0A7W5H7J7_9BACT</name>
<sequence>MKNRTLSIVLLASTVGAMTSGCSTFQKKDDSLLSSTPKKSLSERMPWSKPKDEMPEPYPNPVKLASTWTPDTLTQTGRVPTRGFGARVFFYDEKSRAVPVDGTLIVVGFDEKETREDGTPLVKRYEFTPEQFTRHFSQSDLGASYSVWIPWDAVGGKQTRVSLVASFKTKEGKVVQGSPTKVMLPGKKDSAETTLAQRYAPEYREWKVAAAGNSKPTSGLTTTTIHRSAPAARVMPEVPEMPGMSQEWNVASSNAGSAFDVTMKPTQSLPSGFSTGTPAMPASTQLKR</sequence>
<proteinExistence type="predicted"/>
<feature type="compositionally biased region" description="Polar residues" evidence="1">
    <location>
        <begin position="264"/>
        <end position="288"/>
    </location>
</feature>
<protein>
    <submittedName>
        <fullName evidence="3">Uncharacterized protein</fullName>
    </submittedName>
</protein>
<comment type="caution">
    <text evidence="3">The sequence shown here is derived from an EMBL/GenBank/DDBJ whole genome shotgun (WGS) entry which is preliminary data.</text>
</comment>
<feature type="region of interest" description="Disordered" evidence="1">
    <location>
        <begin position="27"/>
        <end position="57"/>
    </location>
</feature>
<dbReference type="EMBL" id="JACHXU010000014">
    <property type="protein sequence ID" value="MBB3208105.1"/>
    <property type="molecule type" value="Genomic_DNA"/>
</dbReference>
<dbReference type="RefSeq" id="WP_184306352.1">
    <property type="nucleotide sequence ID" value="NZ_JACHXU010000014.1"/>
</dbReference>
<feature type="region of interest" description="Disordered" evidence="1">
    <location>
        <begin position="261"/>
        <end position="288"/>
    </location>
</feature>
<dbReference type="AlphaFoldDB" id="A0A7W5H7J7"/>
<organism evidence="3 4">
    <name type="scientific">Aporhodopirellula rubra</name>
    <dbReference type="NCBI Taxonomy" id="980271"/>
    <lineage>
        <taxon>Bacteria</taxon>
        <taxon>Pseudomonadati</taxon>
        <taxon>Planctomycetota</taxon>
        <taxon>Planctomycetia</taxon>
        <taxon>Pirellulales</taxon>
        <taxon>Pirellulaceae</taxon>
        <taxon>Aporhodopirellula</taxon>
    </lineage>
</organism>
<dbReference type="Proteomes" id="UP000536179">
    <property type="component" value="Unassembled WGS sequence"/>
</dbReference>
<evidence type="ECO:0000313" key="4">
    <source>
        <dbReference type="Proteomes" id="UP000536179"/>
    </source>
</evidence>
<evidence type="ECO:0000256" key="2">
    <source>
        <dbReference type="SAM" id="SignalP"/>
    </source>
</evidence>
<reference evidence="3 4" key="1">
    <citation type="submission" date="2020-08" db="EMBL/GenBank/DDBJ databases">
        <title>Genomic Encyclopedia of Type Strains, Phase III (KMG-III): the genomes of soil and plant-associated and newly described type strains.</title>
        <authorList>
            <person name="Whitman W."/>
        </authorList>
    </citation>
    <scope>NUCLEOTIDE SEQUENCE [LARGE SCALE GENOMIC DNA]</scope>
    <source>
        <strain evidence="3 4">CECT 8075</strain>
    </source>
</reference>